<evidence type="ECO:0000256" key="1">
    <source>
        <dbReference type="ARBA" id="ARBA00022723"/>
    </source>
</evidence>
<feature type="domain" description="Zinc finger PHD-type" evidence="5">
    <location>
        <begin position="406"/>
        <end position="461"/>
    </location>
</feature>
<gene>
    <name evidence="6" type="ORF">ERUC_LOCUS39853</name>
</gene>
<evidence type="ECO:0000313" key="7">
    <source>
        <dbReference type="Proteomes" id="UP001642260"/>
    </source>
</evidence>
<keyword evidence="2" id="KW-0677">Repeat</keyword>
<dbReference type="Pfam" id="PF22926">
    <property type="entry name" value="C1-like_CT"/>
    <property type="match status" value="1"/>
</dbReference>
<evidence type="ECO:0000259" key="5">
    <source>
        <dbReference type="SMART" id="SM00249"/>
    </source>
</evidence>
<evidence type="ECO:0000256" key="4">
    <source>
        <dbReference type="ARBA" id="ARBA00022833"/>
    </source>
</evidence>
<keyword evidence="4" id="KW-0862">Zinc</keyword>
<accession>A0ABC8LU54</accession>
<dbReference type="AlphaFoldDB" id="A0ABC8LU54"/>
<dbReference type="GO" id="GO:0008270">
    <property type="term" value="F:zinc ion binding"/>
    <property type="evidence" value="ECO:0007669"/>
    <property type="project" value="UniProtKB-KW"/>
</dbReference>
<protein>
    <recommendedName>
        <fullName evidence="5">Zinc finger PHD-type domain-containing protein</fullName>
    </recommendedName>
</protein>
<dbReference type="PANTHER" id="PTHR32410:SF159">
    <property type="entry name" value="CYSTEINE_HISTIDINE-RICH C1 DOMAIN FAMILY PROTEIN"/>
    <property type="match status" value="1"/>
</dbReference>
<feature type="domain" description="Zinc finger PHD-type" evidence="5">
    <location>
        <begin position="577"/>
        <end position="643"/>
    </location>
</feature>
<evidence type="ECO:0000313" key="6">
    <source>
        <dbReference type="EMBL" id="CAH8387370.1"/>
    </source>
</evidence>
<feature type="domain" description="Zinc finger PHD-type" evidence="5">
    <location>
        <begin position="148"/>
        <end position="206"/>
    </location>
</feature>
<dbReference type="Pfam" id="PF03107">
    <property type="entry name" value="C1_2"/>
    <property type="match status" value="6"/>
</dbReference>
<feature type="domain" description="Zinc finger PHD-type" evidence="5">
    <location>
        <begin position="258"/>
        <end position="335"/>
    </location>
</feature>
<dbReference type="InterPro" id="IPR001965">
    <property type="entry name" value="Znf_PHD"/>
</dbReference>
<name>A0ABC8LU54_ERUVS</name>
<reference evidence="6 7" key="1">
    <citation type="submission" date="2022-03" db="EMBL/GenBank/DDBJ databases">
        <authorList>
            <person name="Macdonald S."/>
            <person name="Ahmed S."/>
            <person name="Newling K."/>
        </authorList>
    </citation>
    <scope>NUCLEOTIDE SEQUENCE [LARGE SCALE GENOMIC DNA]</scope>
</reference>
<dbReference type="InterPro" id="IPR046349">
    <property type="entry name" value="C1-like_sf"/>
</dbReference>
<evidence type="ECO:0000256" key="3">
    <source>
        <dbReference type="ARBA" id="ARBA00022771"/>
    </source>
</evidence>
<keyword evidence="1" id="KW-0479">Metal-binding</keyword>
<dbReference type="SMART" id="SM00249">
    <property type="entry name" value="PHD"/>
    <property type="match status" value="5"/>
</dbReference>
<dbReference type="InterPro" id="IPR004146">
    <property type="entry name" value="DC1"/>
</dbReference>
<dbReference type="EMBL" id="CAKOAT010742932">
    <property type="protein sequence ID" value="CAH8387370.1"/>
    <property type="molecule type" value="Genomic_DNA"/>
</dbReference>
<dbReference type="PANTHER" id="PTHR32410">
    <property type="entry name" value="CYSTEINE/HISTIDINE-RICH C1 DOMAIN FAMILY PROTEIN"/>
    <property type="match status" value="1"/>
</dbReference>
<keyword evidence="7" id="KW-1185">Reference proteome</keyword>
<sequence>MDTTTTSTHNLPIHKHPLLPSARFFTAECGGCHLTETLYGGYFCNEASCNRWFHKECAEAPLEINHHPSHSKHPLLLTIDSPTKDDTPCDSCGQNILSPFYTCPKCEFKVDLICGIKPSPSVIEHPVSHDHPLVFFKKREEEKKEVHPCEVCNESIGGPFYSCLACNNVYFHLDCVHLSKEVNHPCHSSHPLTIIPAELFFERNCTLCYTRSRSYYHCYSCNLPVCLGCTKRPPPLVVDHTKTHNHPLRLLLSEIEFTCKLCGVKDFVTVLYVCIECGFLVHKNCVGLPQVININRHDHRISFTYRLGIHELTGCGVCRAKVTRYDGAYSCSICPNYAVHVRCALDSTVWNGLELEGVLETIEDISPFKVVGDNLIRHFIHGNHNLLLLKDYVMVREYYEWLLCDACVCPIGFGPFYKCQECSFFLHEKCANLPMKKMLIFDTTTYKLEYVGRSLYCLLCGILSSGFVFKLQGLNRKYQYVDVHCGSISEPFDHDGHMHPLYFGKKIRDYCCGCHRVLDDNMLTCGNCNFDLCLYCANLPGKIWHMRDEHPLTLYYGMAQGRSLFFMDKTIAYGKSWCEVCEMELNLTKWFFACFDCRVTLHVQCVIGDFSHLKPNCCITIKRKKYKVVLNNQNTRPFCRQCRDRCKVPHILKEDDEEKDGYICSISCLSRFSGAKFHGLV</sequence>
<proteinExistence type="predicted"/>
<dbReference type="SUPFAM" id="SSF57889">
    <property type="entry name" value="Cysteine-rich domain"/>
    <property type="match status" value="5"/>
</dbReference>
<dbReference type="InterPro" id="IPR054483">
    <property type="entry name" value="DC1-like_CT"/>
</dbReference>
<dbReference type="Proteomes" id="UP001642260">
    <property type="component" value="Unassembled WGS sequence"/>
</dbReference>
<dbReference type="InterPro" id="IPR053192">
    <property type="entry name" value="Vacuole_Formation_Reg"/>
</dbReference>
<keyword evidence="3" id="KW-0863">Zinc-finger</keyword>
<feature type="domain" description="Zinc finger PHD-type" evidence="5">
    <location>
        <begin position="28"/>
        <end position="107"/>
    </location>
</feature>
<comment type="caution">
    <text evidence="6">The sequence shown here is derived from an EMBL/GenBank/DDBJ whole genome shotgun (WGS) entry which is preliminary data.</text>
</comment>
<organism evidence="6 7">
    <name type="scientific">Eruca vesicaria subsp. sativa</name>
    <name type="common">Garden rocket</name>
    <name type="synonym">Eruca sativa</name>
    <dbReference type="NCBI Taxonomy" id="29727"/>
    <lineage>
        <taxon>Eukaryota</taxon>
        <taxon>Viridiplantae</taxon>
        <taxon>Streptophyta</taxon>
        <taxon>Embryophyta</taxon>
        <taxon>Tracheophyta</taxon>
        <taxon>Spermatophyta</taxon>
        <taxon>Magnoliopsida</taxon>
        <taxon>eudicotyledons</taxon>
        <taxon>Gunneridae</taxon>
        <taxon>Pentapetalae</taxon>
        <taxon>rosids</taxon>
        <taxon>malvids</taxon>
        <taxon>Brassicales</taxon>
        <taxon>Brassicaceae</taxon>
        <taxon>Brassiceae</taxon>
        <taxon>Eruca</taxon>
    </lineage>
</organism>
<evidence type="ECO:0000256" key="2">
    <source>
        <dbReference type="ARBA" id="ARBA00022737"/>
    </source>
</evidence>